<gene>
    <name evidence="2" type="ORF">K8V08_10160</name>
</gene>
<accession>A0A921MET2</accession>
<dbReference type="InterPro" id="IPR049249">
    <property type="entry name" value="DUF6882"/>
</dbReference>
<evidence type="ECO:0000256" key="1">
    <source>
        <dbReference type="SAM" id="MobiDB-lite"/>
    </source>
</evidence>
<feature type="region of interest" description="Disordered" evidence="1">
    <location>
        <begin position="257"/>
        <end position="356"/>
    </location>
</feature>
<evidence type="ECO:0000313" key="3">
    <source>
        <dbReference type="Proteomes" id="UP000784435"/>
    </source>
</evidence>
<reference evidence="2" key="2">
    <citation type="submission" date="2021-09" db="EMBL/GenBank/DDBJ databases">
        <authorList>
            <person name="Gilroy R."/>
        </authorList>
    </citation>
    <scope>NUCLEOTIDE SEQUENCE</scope>
    <source>
        <strain evidence="2">ChiGjej5B5-7349</strain>
    </source>
</reference>
<dbReference type="Proteomes" id="UP000784435">
    <property type="component" value="Unassembled WGS sequence"/>
</dbReference>
<name>A0A921MET2_9MICO</name>
<comment type="caution">
    <text evidence="2">The sequence shown here is derived from an EMBL/GenBank/DDBJ whole genome shotgun (WGS) entry which is preliminary data.</text>
</comment>
<sequence length="356" mass="37709">MSDTLQALVDRSAILSAEIQQKFGALIAGSDFDIDFSAAPRLRFTGDAPVDFRPHMIGSSVDRRAEKTWHWGWDNLNEFPAAVIALSQRIQEYGAENSIPELAQPELPVESADAPTALTLAAKAITGAWGHYPVQAGGGTTVWVLVDDARLNPGEPELKPVVKALASAITTTDVSDHRAALSAYAELRGLRTAPLPDGGVRLLCADGSADVTFDDAGRVASCQAHQPLEGEAAQQYEAVGPVVGTATFGTLVVDEGEEPQVASSTSLSDEDAPVEEPASQVETVPVSDDSAADAVEVDDTPASDPESPVVQETPVEQTAPTTSPTPETAEPVDDQKDEQRAEQPEKKGFFKRLFGR</sequence>
<feature type="compositionally biased region" description="Low complexity" evidence="1">
    <location>
        <begin position="318"/>
        <end position="329"/>
    </location>
</feature>
<dbReference type="EMBL" id="DYUK01000223">
    <property type="protein sequence ID" value="HJG80760.1"/>
    <property type="molecule type" value="Genomic_DNA"/>
</dbReference>
<feature type="compositionally biased region" description="Basic and acidic residues" evidence="1">
    <location>
        <begin position="333"/>
        <end position="348"/>
    </location>
</feature>
<reference evidence="2" key="1">
    <citation type="journal article" date="2021" name="PeerJ">
        <title>Extensive microbial diversity within the chicken gut microbiome revealed by metagenomics and culture.</title>
        <authorList>
            <person name="Gilroy R."/>
            <person name="Ravi A."/>
            <person name="Getino M."/>
            <person name="Pursley I."/>
            <person name="Horton D.L."/>
            <person name="Alikhan N.F."/>
            <person name="Baker D."/>
            <person name="Gharbi K."/>
            <person name="Hall N."/>
            <person name="Watson M."/>
            <person name="Adriaenssens E.M."/>
            <person name="Foster-Nyarko E."/>
            <person name="Jarju S."/>
            <person name="Secka A."/>
            <person name="Antonio M."/>
            <person name="Oren A."/>
            <person name="Chaudhuri R.R."/>
            <person name="La Ragione R."/>
            <person name="Hildebrand F."/>
            <person name="Pallen M.J."/>
        </authorList>
    </citation>
    <scope>NUCLEOTIDE SEQUENCE</scope>
    <source>
        <strain evidence="2">ChiGjej5B5-7349</strain>
    </source>
</reference>
<protein>
    <submittedName>
        <fullName evidence="2">Uncharacterized protein</fullName>
    </submittedName>
</protein>
<organism evidence="2 3">
    <name type="scientific">Brevibacterium senegalense</name>
    <dbReference type="NCBI Taxonomy" id="1033736"/>
    <lineage>
        <taxon>Bacteria</taxon>
        <taxon>Bacillati</taxon>
        <taxon>Actinomycetota</taxon>
        <taxon>Actinomycetes</taxon>
        <taxon>Micrococcales</taxon>
        <taxon>Brevibacteriaceae</taxon>
        <taxon>Brevibacterium</taxon>
    </lineage>
</organism>
<proteinExistence type="predicted"/>
<dbReference type="AlphaFoldDB" id="A0A921MET2"/>
<evidence type="ECO:0000313" key="2">
    <source>
        <dbReference type="EMBL" id="HJG80760.1"/>
    </source>
</evidence>
<dbReference type="Pfam" id="PF21813">
    <property type="entry name" value="DUF6882"/>
    <property type="match status" value="1"/>
</dbReference>